<organism evidence="2 3">
    <name type="scientific">Lentinula raphanica</name>
    <dbReference type="NCBI Taxonomy" id="153919"/>
    <lineage>
        <taxon>Eukaryota</taxon>
        <taxon>Fungi</taxon>
        <taxon>Dikarya</taxon>
        <taxon>Basidiomycota</taxon>
        <taxon>Agaricomycotina</taxon>
        <taxon>Agaricomycetes</taxon>
        <taxon>Agaricomycetidae</taxon>
        <taxon>Agaricales</taxon>
        <taxon>Marasmiineae</taxon>
        <taxon>Omphalotaceae</taxon>
        <taxon>Lentinula</taxon>
    </lineage>
</organism>
<keyword evidence="1" id="KW-0732">Signal</keyword>
<dbReference type="EMBL" id="MU805951">
    <property type="protein sequence ID" value="KAJ3844552.1"/>
    <property type="molecule type" value="Genomic_DNA"/>
</dbReference>
<sequence>MRHVVLLLIGGAERFWTVAWGNLCGMELPAFSCFHTWISDVHDRYGLYIATLIQGSTYYLPNVPQGWASHWTIGRGQLRRNFLLG</sequence>
<reference evidence="2" key="1">
    <citation type="submission" date="2022-08" db="EMBL/GenBank/DDBJ databases">
        <authorList>
            <consortium name="DOE Joint Genome Institute"/>
            <person name="Min B."/>
            <person name="Riley R."/>
            <person name="Sierra-Patev S."/>
            <person name="Naranjo-Ortiz M."/>
            <person name="Looney B."/>
            <person name="Konkel Z."/>
            <person name="Slot J.C."/>
            <person name="Sakamoto Y."/>
            <person name="Steenwyk J.L."/>
            <person name="Rokas A."/>
            <person name="Carro J."/>
            <person name="Camarero S."/>
            <person name="Ferreira P."/>
            <person name="Molpeceres G."/>
            <person name="Ruiz-Duenas F.J."/>
            <person name="Serrano A."/>
            <person name="Henrissat B."/>
            <person name="Drula E."/>
            <person name="Hughes K.W."/>
            <person name="Mata J.L."/>
            <person name="Ishikawa N.K."/>
            <person name="Vargas-Isla R."/>
            <person name="Ushijima S."/>
            <person name="Smith C.A."/>
            <person name="Ahrendt S."/>
            <person name="Andreopoulos W."/>
            <person name="He G."/>
            <person name="Labutti K."/>
            <person name="Lipzen A."/>
            <person name="Ng V."/>
            <person name="Sandor L."/>
            <person name="Barry K."/>
            <person name="Martinez A.T."/>
            <person name="Xiao Y."/>
            <person name="Gibbons J.G."/>
            <person name="Terashima K."/>
            <person name="Hibbett D.S."/>
            <person name="Grigoriev I.V."/>
        </authorList>
    </citation>
    <scope>NUCLEOTIDE SEQUENCE</scope>
    <source>
        <strain evidence="2">TFB9207</strain>
    </source>
</reference>
<proteinExistence type="predicted"/>
<evidence type="ECO:0000313" key="2">
    <source>
        <dbReference type="EMBL" id="KAJ3844552.1"/>
    </source>
</evidence>
<evidence type="ECO:0008006" key="4">
    <source>
        <dbReference type="Google" id="ProtNLM"/>
    </source>
</evidence>
<feature type="chain" id="PRO_5041202843" description="Secreted protein" evidence="1">
    <location>
        <begin position="22"/>
        <end position="85"/>
    </location>
</feature>
<dbReference type="AlphaFoldDB" id="A0AA38PKD1"/>
<comment type="caution">
    <text evidence="2">The sequence shown here is derived from an EMBL/GenBank/DDBJ whole genome shotgun (WGS) entry which is preliminary data.</text>
</comment>
<accession>A0AA38PKD1</accession>
<dbReference type="Proteomes" id="UP001163846">
    <property type="component" value="Unassembled WGS sequence"/>
</dbReference>
<evidence type="ECO:0000256" key="1">
    <source>
        <dbReference type="SAM" id="SignalP"/>
    </source>
</evidence>
<name>A0AA38PKD1_9AGAR</name>
<keyword evidence="3" id="KW-1185">Reference proteome</keyword>
<evidence type="ECO:0000313" key="3">
    <source>
        <dbReference type="Proteomes" id="UP001163846"/>
    </source>
</evidence>
<protein>
    <recommendedName>
        <fullName evidence="4">Secreted protein</fullName>
    </recommendedName>
</protein>
<gene>
    <name evidence="2" type="ORF">F5878DRAFT_601734</name>
</gene>
<feature type="signal peptide" evidence="1">
    <location>
        <begin position="1"/>
        <end position="21"/>
    </location>
</feature>